<keyword evidence="7 9" id="KW-0129">CBS domain</keyword>
<dbReference type="InterPro" id="IPR000644">
    <property type="entry name" value="CBS_dom"/>
</dbReference>
<accession>A0AAE4FVE3</accession>
<dbReference type="InterPro" id="IPR044751">
    <property type="entry name" value="Ion_transp-like_CBS"/>
</dbReference>
<dbReference type="GO" id="GO:0005886">
    <property type="term" value="C:plasma membrane"/>
    <property type="evidence" value="ECO:0007669"/>
    <property type="project" value="UniProtKB-SubCell"/>
</dbReference>
<evidence type="ECO:0000256" key="10">
    <source>
        <dbReference type="PROSITE-ProRule" id="PRU01193"/>
    </source>
</evidence>
<feature type="domain" description="CBS" evidence="12">
    <location>
        <begin position="313"/>
        <end position="374"/>
    </location>
</feature>
<evidence type="ECO:0000313" key="14">
    <source>
        <dbReference type="EMBL" id="MDS3861992.1"/>
    </source>
</evidence>
<keyword evidence="8 10" id="KW-0472">Membrane</keyword>
<evidence type="ECO:0000256" key="3">
    <source>
        <dbReference type="ARBA" id="ARBA00022475"/>
    </source>
</evidence>
<dbReference type="InterPro" id="IPR016169">
    <property type="entry name" value="FAD-bd_PCMH_sub2"/>
</dbReference>
<dbReference type="InterPro" id="IPR005170">
    <property type="entry name" value="Transptr-assoc_dom"/>
</dbReference>
<dbReference type="RefSeq" id="WP_322879210.1">
    <property type="nucleotide sequence ID" value="NZ_JAVMIP010000020.1"/>
</dbReference>
<dbReference type="Gene3D" id="3.30.465.10">
    <property type="match status" value="1"/>
</dbReference>
<sequence length="467" mass="51757">MLLLLTGMVTFWPSVMALPGTAEPGLGWRLLFVIFLLVINAFFVAAEFSIINVRRTRVEQLVAEGQRGARQVQILQQRLDRLLSTTQLGITLACLSLGWVGEVIVAPLVSHLFAAVPFLPNPNWSHALTIPLAFFLTAYLQIVLGELVPKGLALRFPEELSRSLGPASLWIARLVKPIIWLLTASTQGLLDLFGLGDANSLLSYQVTPEELEIMIRSEESSGLEEDERELLTNVFAFGDVLVEEVMIPRTQIEALPDVATLGDVLSVVAETGHSYFPVMRESLDSVRGILAFKDLAAALATGELTPADSILPWIRPVWFVPEGTQLGDLLPLMQRYRLSMVMIREAESRGTAGLVTLKDMINEIIGTDEGEADPTPAIRALDNQTFMVQAQTDIEEVNERLELAFPIVDEYHTLGGFLFFHFQKVPEIGETLVYENLELTVISCDGPRLDQIQILKHPRPPESIIDI</sequence>
<dbReference type="Gene3D" id="3.10.580.10">
    <property type="entry name" value="CBS-domain"/>
    <property type="match status" value="1"/>
</dbReference>
<keyword evidence="15" id="KW-1185">Reference proteome</keyword>
<keyword evidence="5" id="KW-0677">Repeat</keyword>
<keyword evidence="3" id="KW-1003">Cell membrane</keyword>
<evidence type="ECO:0000256" key="1">
    <source>
        <dbReference type="ARBA" id="ARBA00004651"/>
    </source>
</evidence>
<feature type="transmembrane region" description="Helical" evidence="11">
    <location>
        <begin position="27"/>
        <end position="51"/>
    </location>
</feature>
<proteinExistence type="inferred from homology"/>
<evidence type="ECO:0000256" key="9">
    <source>
        <dbReference type="PROSITE-ProRule" id="PRU00703"/>
    </source>
</evidence>
<dbReference type="Pfam" id="PF03471">
    <property type="entry name" value="CorC_HlyC"/>
    <property type="match status" value="1"/>
</dbReference>
<comment type="subcellular location">
    <subcellularLocation>
        <location evidence="1">Cell membrane</location>
        <topology evidence="1">Multi-pass membrane protein</topology>
    </subcellularLocation>
</comment>
<dbReference type="SUPFAM" id="SSF56176">
    <property type="entry name" value="FAD-binding/transporter-associated domain-like"/>
    <property type="match status" value="1"/>
</dbReference>
<dbReference type="Proteomes" id="UP001268256">
    <property type="component" value="Unassembled WGS sequence"/>
</dbReference>
<evidence type="ECO:0000256" key="6">
    <source>
        <dbReference type="ARBA" id="ARBA00022989"/>
    </source>
</evidence>
<dbReference type="InterPro" id="IPR051676">
    <property type="entry name" value="UPF0053_domain"/>
</dbReference>
<keyword evidence="6 10" id="KW-1133">Transmembrane helix</keyword>
<feature type="transmembrane region" description="Helical" evidence="11">
    <location>
        <begin position="88"/>
        <end position="116"/>
    </location>
</feature>
<feature type="domain" description="CBS" evidence="12">
    <location>
        <begin position="246"/>
        <end position="309"/>
    </location>
</feature>
<dbReference type="InterPro" id="IPR046342">
    <property type="entry name" value="CBS_dom_sf"/>
</dbReference>
<dbReference type="PROSITE" id="PS51846">
    <property type="entry name" value="CNNM"/>
    <property type="match status" value="1"/>
</dbReference>
<dbReference type="CDD" id="cd04590">
    <property type="entry name" value="CBS_pair_CorC_HlyC_assoc"/>
    <property type="match status" value="1"/>
</dbReference>
<evidence type="ECO:0000256" key="7">
    <source>
        <dbReference type="ARBA" id="ARBA00023122"/>
    </source>
</evidence>
<evidence type="ECO:0000256" key="11">
    <source>
        <dbReference type="SAM" id="Phobius"/>
    </source>
</evidence>
<name>A0AAE4FVE3_9CYAN</name>
<evidence type="ECO:0000259" key="12">
    <source>
        <dbReference type="PROSITE" id="PS51371"/>
    </source>
</evidence>
<comment type="similarity">
    <text evidence="2">Belongs to the UPF0053 family.</text>
</comment>
<dbReference type="InterPro" id="IPR036318">
    <property type="entry name" value="FAD-bd_PCMH-like_sf"/>
</dbReference>
<evidence type="ECO:0000256" key="8">
    <source>
        <dbReference type="ARBA" id="ARBA00023136"/>
    </source>
</evidence>
<dbReference type="SMART" id="SM01091">
    <property type="entry name" value="CorC_HlyC"/>
    <property type="match status" value="1"/>
</dbReference>
<dbReference type="GO" id="GO:0050660">
    <property type="term" value="F:flavin adenine dinucleotide binding"/>
    <property type="evidence" value="ECO:0007669"/>
    <property type="project" value="InterPro"/>
</dbReference>
<reference evidence="15" key="1">
    <citation type="submission" date="2023-07" db="EMBL/GenBank/DDBJ databases">
        <authorList>
            <person name="Luz R."/>
            <person name="Cordeiro R."/>
            <person name="Fonseca A."/>
            <person name="Goncalves V."/>
        </authorList>
    </citation>
    <scope>NUCLEOTIDE SEQUENCE [LARGE SCALE GENOMIC DNA]</scope>
    <source>
        <strain evidence="15">BACA0444</strain>
    </source>
</reference>
<gene>
    <name evidence="14" type="ORF">RIF25_14405</name>
</gene>
<evidence type="ECO:0000256" key="5">
    <source>
        <dbReference type="ARBA" id="ARBA00022737"/>
    </source>
</evidence>
<evidence type="ECO:0000256" key="2">
    <source>
        <dbReference type="ARBA" id="ARBA00006337"/>
    </source>
</evidence>
<protein>
    <submittedName>
        <fullName evidence="14">Hemolysin family protein</fullName>
    </submittedName>
</protein>
<evidence type="ECO:0000313" key="15">
    <source>
        <dbReference type="Proteomes" id="UP001268256"/>
    </source>
</evidence>
<dbReference type="EMBL" id="JAVMIP010000020">
    <property type="protein sequence ID" value="MDS3861992.1"/>
    <property type="molecule type" value="Genomic_DNA"/>
</dbReference>
<evidence type="ECO:0000256" key="4">
    <source>
        <dbReference type="ARBA" id="ARBA00022692"/>
    </source>
</evidence>
<dbReference type="Pfam" id="PF01595">
    <property type="entry name" value="CNNM"/>
    <property type="match status" value="1"/>
</dbReference>
<dbReference type="PROSITE" id="PS51371">
    <property type="entry name" value="CBS"/>
    <property type="match status" value="2"/>
</dbReference>
<comment type="caution">
    <text evidence="14">The sequence shown here is derived from an EMBL/GenBank/DDBJ whole genome shotgun (WGS) entry which is preliminary data.</text>
</comment>
<dbReference type="PANTHER" id="PTHR43099">
    <property type="entry name" value="UPF0053 PROTEIN YRKA"/>
    <property type="match status" value="1"/>
</dbReference>
<dbReference type="AlphaFoldDB" id="A0AAE4FVE3"/>
<organism evidence="14 15">
    <name type="scientific">Pseudocalidococcus azoricus BACA0444</name>
    <dbReference type="NCBI Taxonomy" id="2918990"/>
    <lineage>
        <taxon>Bacteria</taxon>
        <taxon>Bacillati</taxon>
        <taxon>Cyanobacteriota</taxon>
        <taxon>Cyanophyceae</taxon>
        <taxon>Acaryochloridales</taxon>
        <taxon>Thermosynechococcaceae</taxon>
        <taxon>Pseudocalidococcus</taxon>
        <taxon>Pseudocalidococcus azoricus</taxon>
    </lineage>
</organism>
<feature type="domain" description="CNNM transmembrane" evidence="13">
    <location>
        <begin position="22"/>
        <end position="228"/>
    </location>
</feature>
<keyword evidence="4 10" id="KW-0812">Transmembrane</keyword>
<dbReference type="InterPro" id="IPR002550">
    <property type="entry name" value="CNNM"/>
</dbReference>
<dbReference type="SUPFAM" id="SSF54631">
    <property type="entry name" value="CBS-domain pair"/>
    <property type="match status" value="1"/>
</dbReference>
<dbReference type="Pfam" id="PF00571">
    <property type="entry name" value="CBS"/>
    <property type="match status" value="2"/>
</dbReference>
<dbReference type="PANTHER" id="PTHR43099:SF2">
    <property type="entry name" value="UPF0053 PROTEIN YRKA"/>
    <property type="match status" value="1"/>
</dbReference>
<evidence type="ECO:0000259" key="13">
    <source>
        <dbReference type="PROSITE" id="PS51846"/>
    </source>
</evidence>